<dbReference type="AlphaFoldDB" id="A0A2S4MJP0"/>
<feature type="domain" description="Peptidase S9 prolyl oligopeptidase catalytic" evidence="1">
    <location>
        <begin position="195"/>
        <end position="354"/>
    </location>
</feature>
<sequence length="358" mass="38311">MTTEISPMTLALQRAMSLTRLLDCGMDYADATALHARTSNGEQWDAVAEALAAAQFARAALAADGGHLVTAADAQANGIAALLFAQMAFNDDVPRKRSLYAQLSGATRRLADWSDKAIERVELPFAGAQLIGWLVRPCAKPVRGTVIVFGGQSGWGLAYWPVARALAARGLATLLAEGPGQGETRLEQGIFLDVDVTAAYRRFVDHVTADATLGRAGIWGNSIGGLWAASTAAADPRIAACCVNGALASPTLLPFRTFVEQAAAMLGNDDPDAITANFARLRFEPRRESIGCPLLVLHGGDDPLIRLEDQQPFLDAAQAENATLKIWPDGEHTIYNHSAERTAFVCDWFAEQLSRQPV</sequence>
<dbReference type="Pfam" id="PF00326">
    <property type="entry name" value="Peptidase_S9"/>
    <property type="match status" value="1"/>
</dbReference>
<keyword evidence="2" id="KW-0031">Aminopeptidase</keyword>
<dbReference type="Gene3D" id="3.40.50.1820">
    <property type="entry name" value="alpha/beta hydrolase"/>
    <property type="match status" value="1"/>
</dbReference>
<accession>A0A2S4MJP0</accession>
<dbReference type="Proteomes" id="UP000237381">
    <property type="component" value="Unassembled WGS sequence"/>
</dbReference>
<organism evidence="2 3">
    <name type="scientific">Paraburkholderia eburnea</name>
    <dbReference type="NCBI Taxonomy" id="1189126"/>
    <lineage>
        <taxon>Bacteria</taxon>
        <taxon>Pseudomonadati</taxon>
        <taxon>Pseudomonadota</taxon>
        <taxon>Betaproteobacteria</taxon>
        <taxon>Burkholderiales</taxon>
        <taxon>Burkholderiaceae</taxon>
        <taxon>Paraburkholderia</taxon>
    </lineage>
</organism>
<dbReference type="PANTHER" id="PTHR22946">
    <property type="entry name" value="DIENELACTONE HYDROLASE DOMAIN-CONTAINING PROTEIN-RELATED"/>
    <property type="match status" value="1"/>
</dbReference>
<dbReference type="PANTHER" id="PTHR22946:SF12">
    <property type="entry name" value="CONIDIAL PIGMENT BIOSYNTHESIS PROTEIN AYG1 (AFU_ORTHOLOGUE AFUA_2G17550)"/>
    <property type="match status" value="1"/>
</dbReference>
<keyword evidence="2" id="KW-0378">Hydrolase</keyword>
<protein>
    <submittedName>
        <fullName evidence="2">Serine aminopeptidase S33 family</fullName>
    </submittedName>
</protein>
<dbReference type="RefSeq" id="WP_103703488.1">
    <property type="nucleotide sequence ID" value="NZ_PQGA01000002.1"/>
</dbReference>
<proteinExistence type="predicted"/>
<dbReference type="Gene3D" id="1.20.1440.110">
    <property type="entry name" value="acylaminoacyl peptidase"/>
    <property type="match status" value="1"/>
</dbReference>
<keyword evidence="3" id="KW-1185">Reference proteome</keyword>
<dbReference type="InterPro" id="IPR001375">
    <property type="entry name" value="Peptidase_S9_cat"/>
</dbReference>
<evidence type="ECO:0000313" key="3">
    <source>
        <dbReference type="Proteomes" id="UP000237381"/>
    </source>
</evidence>
<dbReference type="InterPro" id="IPR029058">
    <property type="entry name" value="AB_hydrolase_fold"/>
</dbReference>
<gene>
    <name evidence="2" type="ORF">B0G62_102586</name>
</gene>
<dbReference type="EMBL" id="PQGA01000002">
    <property type="protein sequence ID" value="POR54976.1"/>
    <property type="molecule type" value="Genomic_DNA"/>
</dbReference>
<keyword evidence="2" id="KW-0645">Protease</keyword>
<dbReference type="GO" id="GO:0006508">
    <property type="term" value="P:proteolysis"/>
    <property type="evidence" value="ECO:0007669"/>
    <property type="project" value="InterPro"/>
</dbReference>
<reference evidence="2 3" key="1">
    <citation type="submission" date="2018-01" db="EMBL/GenBank/DDBJ databases">
        <title>Genomic Encyclopedia of Type Strains, Phase III (KMG-III): the genomes of soil and plant-associated and newly described type strains.</title>
        <authorList>
            <person name="Whitman W."/>
        </authorList>
    </citation>
    <scope>NUCLEOTIDE SEQUENCE [LARGE SCALE GENOMIC DNA]</scope>
    <source>
        <strain evidence="2 3">JCM 18070</strain>
    </source>
</reference>
<dbReference type="GO" id="GO:0008236">
    <property type="term" value="F:serine-type peptidase activity"/>
    <property type="evidence" value="ECO:0007669"/>
    <property type="project" value="InterPro"/>
</dbReference>
<evidence type="ECO:0000259" key="1">
    <source>
        <dbReference type="Pfam" id="PF00326"/>
    </source>
</evidence>
<dbReference type="InterPro" id="IPR050261">
    <property type="entry name" value="FrsA_esterase"/>
</dbReference>
<dbReference type="SUPFAM" id="SSF53474">
    <property type="entry name" value="alpha/beta-Hydrolases"/>
    <property type="match status" value="1"/>
</dbReference>
<comment type="caution">
    <text evidence="2">The sequence shown here is derived from an EMBL/GenBank/DDBJ whole genome shotgun (WGS) entry which is preliminary data.</text>
</comment>
<dbReference type="OrthoDB" id="9812921at2"/>
<evidence type="ECO:0000313" key="2">
    <source>
        <dbReference type="EMBL" id="POR54976.1"/>
    </source>
</evidence>
<name>A0A2S4MJP0_9BURK</name>
<dbReference type="GO" id="GO:0004177">
    <property type="term" value="F:aminopeptidase activity"/>
    <property type="evidence" value="ECO:0007669"/>
    <property type="project" value="UniProtKB-KW"/>
</dbReference>